<keyword evidence="1" id="KW-0614">Plasmid</keyword>
<evidence type="ECO:0000313" key="2">
    <source>
        <dbReference type="Proteomes" id="UP000000447"/>
    </source>
</evidence>
<accession>B9L2Z3</accession>
<dbReference type="Proteomes" id="UP000000447">
    <property type="component" value="Plasmid unnamed"/>
</dbReference>
<dbReference type="AlphaFoldDB" id="B9L2Z3"/>
<name>B9L2Z3_THERP</name>
<evidence type="ECO:0000313" key="1">
    <source>
        <dbReference type="EMBL" id="ACM06749.1"/>
    </source>
</evidence>
<protein>
    <submittedName>
        <fullName evidence="1">Uncharacterized protein</fullName>
    </submittedName>
</protein>
<dbReference type="KEGG" id="tro:trd_A0157"/>
<geneLocation type="plasmid" evidence="2">
    <name>Tros</name>
</geneLocation>
<keyword evidence="2" id="KW-1185">Reference proteome</keyword>
<dbReference type="EMBL" id="CP001276">
    <property type="protein sequence ID" value="ACM06749.1"/>
    <property type="molecule type" value="Genomic_DNA"/>
</dbReference>
<proteinExistence type="predicted"/>
<gene>
    <name evidence="1" type="ordered locus">trd_A0157</name>
</gene>
<sequence length="62" mass="6799">MASTAVLTAGVDDPGITVIIARRALLARPGRRVRHRLTPTTWGITHHPLAYRSHRQHAAPTV</sequence>
<reference evidence="1 2" key="1">
    <citation type="journal article" date="2009" name="PLoS ONE">
        <title>Complete genome sequence of the aerobic CO-oxidizing thermophile Thermomicrobium roseum.</title>
        <authorList>
            <person name="Wu D."/>
            <person name="Raymond J."/>
            <person name="Wu M."/>
            <person name="Chatterji S."/>
            <person name="Ren Q."/>
            <person name="Graham J.E."/>
            <person name="Bryant D.A."/>
            <person name="Robb F."/>
            <person name="Colman A."/>
            <person name="Tallon L.J."/>
            <person name="Badger J.H."/>
            <person name="Madupu R."/>
            <person name="Ward N.L."/>
            <person name="Eisen J.A."/>
        </authorList>
    </citation>
    <scope>NUCLEOTIDE SEQUENCE [LARGE SCALE GENOMIC DNA]</scope>
    <source>
        <strain evidence="2">ATCC 27502 / DSM 5159 / P-2</strain>
        <plasmid evidence="1">unnamed</plasmid>
    </source>
</reference>
<organism evidence="1 2">
    <name type="scientific">Thermomicrobium roseum (strain ATCC 27502 / DSM 5159 / P-2)</name>
    <dbReference type="NCBI Taxonomy" id="309801"/>
    <lineage>
        <taxon>Bacteria</taxon>
        <taxon>Pseudomonadati</taxon>
        <taxon>Thermomicrobiota</taxon>
        <taxon>Thermomicrobia</taxon>
        <taxon>Thermomicrobiales</taxon>
        <taxon>Thermomicrobiaceae</taxon>
        <taxon>Thermomicrobium</taxon>
    </lineage>
</organism>
<dbReference type="RefSeq" id="WP_012642736.1">
    <property type="nucleotide sequence ID" value="NC_011961.1"/>
</dbReference>
<dbReference type="HOGENOM" id="CLU_2902855_0_0_0"/>